<dbReference type="eggNOG" id="KOG3108">
    <property type="taxonomic scope" value="Eukaryota"/>
</dbReference>
<organism evidence="6">
    <name type="scientific">Fonticula alba</name>
    <name type="common">Slime mold</name>
    <dbReference type="NCBI Taxonomy" id="691883"/>
    <lineage>
        <taxon>Eukaryota</taxon>
        <taxon>Rotosphaerida</taxon>
        <taxon>Fonticulaceae</taxon>
        <taxon>Fonticula</taxon>
    </lineage>
</organism>
<name>A0A058ZHE7_FONAL</name>
<evidence type="ECO:0000256" key="4">
    <source>
        <dbReference type="SAM" id="MobiDB-lite"/>
    </source>
</evidence>
<proteinExistence type="predicted"/>
<evidence type="ECO:0000313" key="7">
    <source>
        <dbReference type="Proteomes" id="UP000030693"/>
    </source>
</evidence>
<dbReference type="PANTHER" id="PTHR13989">
    <property type="entry name" value="REPLICATION PROTEIN A-RELATED"/>
    <property type="match status" value="1"/>
</dbReference>
<accession>A0A058ZHE7</accession>
<dbReference type="Pfam" id="PF01336">
    <property type="entry name" value="tRNA_anti-codon"/>
    <property type="match status" value="1"/>
</dbReference>
<keyword evidence="2" id="KW-0238">DNA-binding</keyword>
<evidence type="ECO:0000313" key="6">
    <source>
        <dbReference type="EMBL" id="KCV73363.1"/>
    </source>
</evidence>
<evidence type="ECO:0000256" key="2">
    <source>
        <dbReference type="ARBA" id="ARBA00023125"/>
    </source>
</evidence>
<dbReference type="Proteomes" id="UP000030693">
    <property type="component" value="Unassembled WGS sequence"/>
</dbReference>
<feature type="domain" description="OB" evidence="5">
    <location>
        <begin position="150"/>
        <end position="229"/>
    </location>
</feature>
<dbReference type="GeneID" id="20525627"/>
<feature type="compositionally biased region" description="Low complexity" evidence="4">
    <location>
        <begin position="80"/>
        <end position="92"/>
    </location>
</feature>
<dbReference type="InterPro" id="IPR012340">
    <property type="entry name" value="NA-bd_OB-fold"/>
</dbReference>
<dbReference type="STRING" id="691883.A0A058ZHE7"/>
<dbReference type="GO" id="GO:0000724">
    <property type="term" value="P:double-strand break repair via homologous recombination"/>
    <property type="evidence" value="ECO:0007669"/>
    <property type="project" value="TreeGrafter"/>
</dbReference>
<dbReference type="GO" id="GO:0035861">
    <property type="term" value="C:site of double-strand break"/>
    <property type="evidence" value="ECO:0007669"/>
    <property type="project" value="TreeGrafter"/>
</dbReference>
<feature type="region of interest" description="Disordered" evidence="4">
    <location>
        <begin position="70"/>
        <end position="111"/>
    </location>
</feature>
<keyword evidence="3" id="KW-0539">Nucleus</keyword>
<dbReference type="GO" id="GO:0000781">
    <property type="term" value="C:chromosome, telomeric region"/>
    <property type="evidence" value="ECO:0007669"/>
    <property type="project" value="TreeGrafter"/>
</dbReference>
<reference evidence="6" key="1">
    <citation type="submission" date="2013-04" db="EMBL/GenBank/DDBJ databases">
        <title>The Genome Sequence of Fonticula alba ATCC 38817.</title>
        <authorList>
            <consortium name="The Broad Institute Genomics Platform"/>
            <person name="Russ C."/>
            <person name="Cuomo C."/>
            <person name="Burger G."/>
            <person name="Gray M.W."/>
            <person name="Holland P.W.H."/>
            <person name="King N."/>
            <person name="Lang F.B.F."/>
            <person name="Roger A.J."/>
            <person name="Ruiz-Trillo I."/>
            <person name="Brown M."/>
            <person name="Walker B."/>
            <person name="Young S."/>
            <person name="Zeng Q."/>
            <person name="Gargeya S."/>
            <person name="Fitzgerald M."/>
            <person name="Haas B."/>
            <person name="Abouelleil A."/>
            <person name="Allen A.W."/>
            <person name="Alvarado L."/>
            <person name="Arachchi H.M."/>
            <person name="Berlin A.M."/>
            <person name="Chapman S.B."/>
            <person name="Gainer-Dewar J."/>
            <person name="Goldberg J."/>
            <person name="Griggs A."/>
            <person name="Gujja S."/>
            <person name="Hansen M."/>
            <person name="Howarth C."/>
            <person name="Imamovic A."/>
            <person name="Ireland A."/>
            <person name="Larimer J."/>
            <person name="McCowan C."/>
            <person name="Murphy C."/>
            <person name="Pearson M."/>
            <person name="Poon T.W."/>
            <person name="Priest M."/>
            <person name="Roberts A."/>
            <person name="Saif S."/>
            <person name="Shea T."/>
            <person name="Sisk P."/>
            <person name="Sykes S."/>
            <person name="Wortman J."/>
            <person name="Nusbaum C."/>
            <person name="Birren B."/>
        </authorList>
    </citation>
    <scope>NUCLEOTIDE SEQUENCE [LARGE SCALE GENOMIC DNA]</scope>
    <source>
        <strain evidence="6">ATCC 38817</strain>
    </source>
</reference>
<dbReference type="GO" id="GO:0006289">
    <property type="term" value="P:nucleotide-excision repair"/>
    <property type="evidence" value="ECO:0007669"/>
    <property type="project" value="TreeGrafter"/>
</dbReference>
<dbReference type="EMBL" id="KB932201">
    <property type="protein sequence ID" value="KCV73363.1"/>
    <property type="molecule type" value="Genomic_DNA"/>
</dbReference>
<dbReference type="SUPFAM" id="SSF50249">
    <property type="entry name" value="Nucleic acid-binding proteins"/>
    <property type="match status" value="1"/>
</dbReference>
<dbReference type="InterPro" id="IPR040260">
    <property type="entry name" value="RFA2-like"/>
</dbReference>
<dbReference type="OrthoDB" id="25571at2759"/>
<dbReference type="RefSeq" id="XP_009493064.1">
    <property type="nucleotide sequence ID" value="XM_009494789.1"/>
</dbReference>
<dbReference type="InterPro" id="IPR004365">
    <property type="entry name" value="NA-bd_OB_tRNA"/>
</dbReference>
<dbReference type="Gene3D" id="2.40.50.140">
    <property type="entry name" value="Nucleic acid-binding proteins"/>
    <property type="match status" value="1"/>
</dbReference>
<dbReference type="CDD" id="cd04478">
    <property type="entry name" value="RPA2_DBD_D"/>
    <property type="match status" value="1"/>
</dbReference>
<evidence type="ECO:0000256" key="3">
    <source>
        <dbReference type="ARBA" id="ARBA00023242"/>
    </source>
</evidence>
<feature type="region of interest" description="Disordered" evidence="4">
    <location>
        <begin position="1"/>
        <end position="35"/>
    </location>
</feature>
<dbReference type="OMA" id="NISHIRP"/>
<dbReference type="GO" id="GO:0006260">
    <property type="term" value="P:DNA replication"/>
    <property type="evidence" value="ECO:0007669"/>
    <property type="project" value="TreeGrafter"/>
</dbReference>
<sequence length="384" mass="38950">MSGFGSGGHSGRGGFGSGGFGGGGGGGGMPRFNSGGGGGGGGGGYFGGGGGGGGGGDMYDGGSMGGGGGGGFLSHQGDYGNSPSMSSPSLDGSSGGGFGQQRPSDAPRGILGHNSVLPVTIKQLVDIDVSKMVDSDGSMQIDGQTIHILSIIGVIRAVRETTTTVTYLVEDSTGSIDMRKWLDRDAGDGDAAIEEQAPSLPEGTYVHVYGNLRVFDKRKSINISHIRPVTDFNEVTYHLLETIHGHLYRTRGPVGRMRTNVPTGEAAESKPLVGGGGAPAASAPSAAAAAAATTTTTATNAHDYGMQAGGPAAVKQMQPTHMALLHFIAEADDIEIPFSYLSEKMPNFSPAQLSEGIEFLKAEGHIYEGVAPGSVRLTTRDSLD</sequence>
<gene>
    <name evidence="6" type="ORF">H696_00902</name>
</gene>
<dbReference type="PANTHER" id="PTHR13989:SF16">
    <property type="entry name" value="REPLICATION PROTEIN A2"/>
    <property type="match status" value="1"/>
</dbReference>
<dbReference type="GO" id="GO:0005662">
    <property type="term" value="C:DNA replication factor A complex"/>
    <property type="evidence" value="ECO:0007669"/>
    <property type="project" value="TreeGrafter"/>
</dbReference>
<dbReference type="AlphaFoldDB" id="A0A058ZHE7"/>
<comment type="subcellular location">
    <subcellularLocation>
        <location evidence="1">Nucleus</location>
    </subcellularLocation>
</comment>
<dbReference type="GO" id="GO:0003697">
    <property type="term" value="F:single-stranded DNA binding"/>
    <property type="evidence" value="ECO:0007669"/>
    <property type="project" value="TreeGrafter"/>
</dbReference>
<protein>
    <recommendedName>
        <fullName evidence="5">OB domain-containing protein</fullName>
    </recommendedName>
</protein>
<evidence type="ECO:0000259" key="5">
    <source>
        <dbReference type="Pfam" id="PF01336"/>
    </source>
</evidence>
<evidence type="ECO:0000256" key="1">
    <source>
        <dbReference type="ARBA" id="ARBA00004123"/>
    </source>
</evidence>
<keyword evidence="7" id="KW-1185">Reference proteome</keyword>